<dbReference type="AlphaFoldDB" id="A0A285U9P3"/>
<dbReference type="InterPro" id="IPR011330">
    <property type="entry name" value="Glyco_hydro/deAcase_b/a-brl"/>
</dbReference>
<evidence type="ECO:0000313" key="2">
    <source>
        <dbReference type="Proteomes" id="UP000219252"/>
    </source>
</evidence>
<dbReference type="RefSeq" id="WP_097149122.1">
    <property type="nucleotide sequence ID" value="NZ_OBQC01000004.1"/>
</dbReference>
<reference evidence="2" key="1">
    <citation type="submission" date="2017-08" db="EMBL/GenBank/DDBJ databases">
        <authorList>
            <person name="Varghese N."/>
            <person name="Submissions S."/>
        </authorList>
    </citation>
    <scope>NUCLEOTIDE SEQUENCE [LARGE SCALE GENOMIC DNA]</scope>
    <source>
        <strain evidence="2">JC23</strain>
    </source>
</reference>
<keyword evidence="2" id="KW-1185">Reference proteome</keyword>
<name>A0A285U9P3_9BACL</name>
<dbReference type="Proteomes" id="UP000219252">
    <property type="component" value="Unassembled WGS sequence"/>
</dbReference>
<dbReference type="Gene3D" id="3.20.20.370">
    <property type="entry name" value="Glycoside hydrolase/deacetylase"/>
    <property type="match status" value="1"/>
</dbReference>
<dbReference type="GO" id="GO:0005975">
    <property type="term" value="P:carbohydrate metabolic process"/>
    <property type="evidence" value="ECO:0007669"/>
    <property type="project" value="InterPro"/>
</dbReference>
<proteinExistence type="predicted"/>
<protein>
    <recommendedName>
        <fullName evidence="3">Polysaccharide deacetylase</fullName>
    </recommendedName>
</protein>
<dbReference type="SUPFAM" id="SSF88713">
    <property type="entry name" value="Glycoside hydrolase/deacetylase"/>
    <property type="match status" value="1"/>
</dbReference>
<dbReference type="OrthoDB" id="9788208at2"/>
<accession>A0A285U9P3</accession>
<sequence>MQFTIDAYVKLIELLKSSDYKFCLYDNWDEVEKSVILRHDIDLSLDKAVEIAKVEKELGVKSTYFILLTTNFYNIFSKESYNKIMQIKNLGHVIGLHFDEKRYAITTIDEMENYILEELKILRQLLNEEVNVISMHRPSKLILENDIQIKDVINSYSKKYFKEMKYVSDSRMNWRENVIEIIQSNQYKKLHILTHPFWYSTNDEPIEEKLKRFLQNAIVERYHHLNDNLTDLHQLIEKKEILH</sequence>
<organism evidence="1 2">
    <name type="scientific">Ureibacillus acetophenoni</name>
    <dbReference type="NCBI Taxonomy" id="614649"/>
    <lineage>
        <taxon>Bacteria</taxon>
        <taxon>Bacillati</taxon>
        <taxon>Bacillota</taxon>
        <taxon>Bacilli</taxon>
        <taxon>Bacillales</taxon>
        <taxon>Caryophanaceae</taxon>
        <taxon>Ureibacillus</taxon>
    </lineage>
</organism>
<evidence type="ECO:0000313" key="1">
    <source>
        <dbReference type="EMBL" id="SOC38417.1"/>
    </source>
</evidence>
<dbReference type="EMBL" id="OBQC01000004">
    <property type="protein sequence ID" value="SOC38417.1"/>
    <property type="molecule type" value="Genomic_DNA"/>
</dbReference>
<gene>
    <name evidence="1" type="ORF">SAMN05877842_104127</name>
</gene>
<evidence type="ECO:0008006" key="3">
    <source>
        <dbReference type="Google" id="ProtNLM"/>
    </source>
</evidence>